<dbReference type="PANTHER" id="PTHR11764">
    <property type="entry name" value="TERPENE CYCLASE/MUTASE FAMILY MEMBER"/>
    <property type="match status" value="1"/>
</dbReference>
<dbReference type="InterPro" id="IPR008930">
    <property type="entry name" value="Terpenoid_cyclase/PrenylTrfase"/>
</dbReference>
<evidence type="ECO:0000256" key="3">
    <source>
        <dbReference type="ARBA" id="ARBA00022723"/>
    </source>
</evidence>
<dbReference type="AlphaFoldDB" id="A0A1G7VIK1"/>
<feature type="domain" description="Squalene cyclase N-terminal" evidence="7">
    <location>
        <begin position="53"/>
        <end position="201"/>
    </location>
</feature>
<evidence type="ECO:0000259" key="6">
    <source>
        <dbReference type="Pfam" id="PF13243"/>
    </source>
</evidence>
<comment type="pathway">
    <text evidence="1">Secondary metabolite biosynthesis; hopanoid biosynthesis.</text>
</comment>
<dbReference type="Pfam" id="PF13249">
    <property type="entry name" value="SQHop_cyclase_N"/>
    <property type="match status" value="1"/>
</dbReference>
<dbReference type="SUPFAM" id="SSF48239">
    <property type="entry name" value="Terpenoid cyclases/Protein prenyltransferases"/>
    <property type="match status" value="2"/>
</dbReference>
<gene>
    <name evidence="8" type="ORF">SAMN05216260_12364</name>
</gene>
<feature type="region of interest" description="Disordered" evidence="5">
    <location>
        <begin position="1"/>
        <end position="23"/>
    </location>
</feature>
<evidence type="ECO:0000256" key="2">
    <source>
        <dbReference type="ARBA" id="ARBA00009755"/>
    </source>
</evidence>
<feature type="domain" description="Squalene cyclase C-terminal" evidence="6">
    <location>
        <begin position="416"/>
        <end position="555"/>
    </location>
</feature>
<proteinExistence type="inferred from homology"/>
<organism evidence="8 9">
    <name type="scientific">Streptomyces griseoaurantiacus</name>
    <dbReference type="NCBI Taxonomy" id="68213"/>
    <lineage>
        <taxon>Bacteria</taxon>
        <taxon>Bacillati</taxon>
        <taxon>Actinomycetota</taxon>
        <taxon>Actinomycetes</taxon>
        <taxon>Kitasatosporales</taxon>
        <taxon>Streptomycetaceae</taxon>
        <taxon>Streptomyces</taxon>
        <taxon>Streptomyces aurantiacus group</taxon>
    </lineage>
</organism>
<dbReference type="UniPathway" id="UPA00337"/>
<dbReference type="EMBL" id="FNAX01000023">
    <property type="protein sequence ID" value="SDG59574.1"/>
    <property type="molecule type" value="Genomic_DNA"/>
</dbReference>
<dbReference type="GO" id="GO:0016866">
    <property type="term" value="F:intramolecular transferase activity"/>
    <property type="evidence" value="ECO:0007669"/>
    <property type="project" value="InterPro"/>
</dbReference>
<sequence>MADRSHGCAIPEMGRPAGPPPFEATVTRRKEEQLQPTSPRLLDQANDAMHAGARALWEVQRPDGVFDHGAEGWTSVLATVGAVSALHCADPVRSADLVGKGVEWLCRTQAADGGWSTIPHMPTEAGPTAVAAATLQHLAPERAAETIRAARSWLEDFGGLEAIPHREMAAVCRRFYARAGWLDPEDLPRLPLELAAFPRLFRELLDFRAPLVAAAALAQARTRAQGPVRRLLNRAGRPSALRLIRQIYEHEGMTGEFSEDPWAAGLTCEALARSGAAPDLVASTVEWLRSKANPDGSWNMMPLDLTWSVYAVEGLMEAGHTADPRLSLSRSLFHDRQQDRPFTAFGCPAGFWGWSSPHGWPAAVETAEITSALARMPGGREDEHVARGVQWLLAQQDGRGSWSLCVRNTRVDNCGPCPHTTAQALLALLNAGVPADGRVVRTALRWLLSSGRPDGSFDSVWYRSYTSGTSVVLEALVKAGAGGHPAALRAAEWLARTQRPDGSWSTGDGVAPGTVEETAWAVCALLAAGRGTDEEAVRRGVVWLLAQESDGRWPQAPVSEFIRGASRFPNGGLTNGLALRALAAFLDASGGRVV</sequence>
<dbReference type="InterPro" id="IPR018333">
    <property type="entry name" value="Squalene_cyclase"/>
</dbReference>
<dbReference type="Pfam" id="PF13243">
    <property type="entry name" value="SQHop_cyclase_C"/>
    <property type="match status" value="1"/>
</dbReference>
<dbReference type="GO" id="GO:0016104">
    <property type="term" value="P:triterpenoid biosynthetic process"/>
    <property type="evidence" value="ECO:0007669"/>
    <property type="project" value="InterPro"/>
</dbReference>
<dbReference type="InterPro" id="IPR032696">
    <property type="entry name" value="SQ_cyclase_C"/>
</dbReference>
<dbReference type="InterPro" id="IPR032697">
    <property type="entry name" value="SQ_cyclase_N"/>
</dbReference>
<dbReference type="GO" id="GO:0005811">
    <property type="term" value="C:lipid droplet"/>
    <property type="evidence" value="ECO:0007669"/>
    <property type="project" value="InterPro"/>
</dbReference>
<name>A0A1G7VIK1_9ACTN</name>
<reference evidence="8 9" key="1">
    <citation type="submission" date="2016-10" db="EMBL/GenBank/DDBJ databases">
        <authorList>
            <person name="de Groot N.N."/>
        </authorList>
    </citation>
    <scope>NUCLEOTIDE SEQUENCE [LARGE SCALE GENOMIC DNA]</scope>
    <source>
        <strain evidence="8 9">CGMCC 4.1859</strain>
    </source>
</reference>
<dbReference type="PANTHER" id="PTHR11764:SF20">
    <property type="entry name" value="LANOSTEROL SYNTHASE"/>
    <property type="match status" value="1"/>
</dbReference>
<keyword evidence="4" id="KW-0677">Repeat</keyword>
<evidence type="ECO:0000256" key="1">
    <source>
        <dbReference type="ARBA" id="ARBA00004999"/>
    </source>
</evidence>
<comment type="similarity">
    <text evidence="2">Belongs to the terpene cyclase/mutase family.</text>
</comment>
<evidence type="ECO:0000313" key="9">
    <source>
        <dbReference type="Proteomes" id="UP000198614"/>
    </source>
</evidence>
<protein>
    <submittedName>
        <fullName evidence="8">Squalene-hopene/tetraprenyl-beta-curcumene cyclase</fullName>
    </submittedName>
</protein>
<dbReference type="GO" id="GO:0046872">
    <property type="term" value="F:metal ion binding"/>
    <property type="evidence" value="ECO:0007669"/>
    <property type="project" value="UniProtKB-KW"/>
</dbReference>
<evidence type="ECO:0000256" key="5">
    <source>
        <dbReference type="SAM" id="MobiDB-lite"/>
    </source>
</evidence>
<dbReference type="Gene3D" id="1.50.10.20">
    <property type="match status" value="2"/>
</dbReference>
<evidence type="ECO:0000313" key="8">
    <source>
        <dbReference type="EMBL" id="SDG59574.1"/>
    </source>
</evidence>
<dbReference type="Proteomes" id="UP000198614">
    <property type="component" value="Unassembled WGS sequence"/>
</dbReference>
<accession>A0A1G7VIK1</accession>
<evidence type="ECO:0000256" key="4">
    <source>
        <dbReference type="ARBA" id="ARBA00022737"/>
    </source>
</evidence>
<evidence type="ECO:0000259" key="7">
    <source>
        <dbReference type="Pfam" id="PF13249"/>
    </source>
</evidence>
<keyword evidence="3" id="KW-0479">Metal-binding</keyword>